<evidence type="ECO:0000313" key="2">
    <source>
        <dbReference type="EMBL" id="GAN78641.1"/>
    </source>
</evidence>
<accession>A0A0D6PBC9</accession>
<dbReference type="CDD" id="cd05271">
    <property type="entry name" value="NDUFA9_like_SDR_a"/>
    <property type="match status" value="1"/>
</dbReference>
<dbReference type="RefSeq" id="WP_048877136.1">
    <property type="nucleotide sequence ID" value="NZ_BANC01000005.1"/>
</dbReference>
<dbReference type="AlphaFoldDB" id="A0A0D6PBC9"/>
<evidence type="ECO:0000313" key="3">
    <source>
        <dbReference type="Proteomes" id="UP000032668"/>
    </source>
</evidence>
<dbReference type="InterPro" id="IPR036291">
    <property type="entry name" value="NAD(P)-bd_dom_sf"/>
</dbReference>
<sequence>MLFERRIATVFGASGFLGRYVVQRLADRGYIVRAAVRDTESAKFLKPMGAVGQVVLLYAPVSEEALVARAVEGAEIVINLAGILTESQKGAFAATHAEGAGRVARLARAAHARFVHVSAIGANPASASSYARSKGEGERAVKSAHPEAAILRPSIIFGREDQFFNRFASMASLMPILPIVYGGTKFQPVWVANVADAVLAALKPDAAGKIFELGGPEQKSFKALIEQMLAIIERKSCIWDMPVGLARLVAAIPFSGLTADQIILLESDNIVSPGMPGLEELGIAPTRLDLVLPEYLARYRISGRRQADIFIE</sequence>
<comment type="caution">
    <text evidence="2">The sequence shown here is derived from an EMBL/GenBank/DDBJ whole genome shotgun (WGS) entry which is preliminary data.</text>
</comment>
<keyword evidence="3" id="KW-1185">Reference proteome</keyword>
<organism evidence="2 3">
    <name type="scientific">Acidocella aminolytica 101 = DSM 11237</name>
    <dbReference type="NCBI Taxonomy" id="1120923"/>
    <lineage>
        <taxon>Bacteria</taxon>
        <taxon>Pseudomonadati</taxon>
        <taxon>Pseudomonadota</taxon>
        <taxon>Alphaproteobacteria</taxon>
        <taxon>Acetobacterales</taxon>
        <taxon>Acidocellaceae</taxon>
        <taxon>Acidocella</taxon>
    </lineage>
</organism>
<dbReference type="Gene3D" id="3.40.50.720">
    <property type="entry name" value="NAD(P)-binding Rossmann-like Domain"/>
    <property type="match status" value="1"/>
</dbReference>
<proteinExistence type="predicted"/>
<gene>
    <name evidence="2" type="ORF">Aam_005_040</name>
</gene>
<feature type="domain" description="NAD-dependent epimerase/dehydratase" evidence="1">
    <location>
        <begin position="9"/>
        <end position="214"/>
    </location>
</feature>
<evidence type="ECO:0000259" key="1">
    <source>
        <dbReference type="Pfam" id="PF01370"/>
    </source>
</evidence>
<dbReference type="Proteomes" id="UP000032668">
    <property type="component" value="Unassembled WGS sequence"/>
</dbReference>
<dbReference type="SUPFAM" id="SSF51735">
    <property type="entry name" value="NAD(P)-binding Rossmann-fold domains"/>
    <property type="match status" value="1"/>
</dbReference>
<dbReference type="GO" id="GO:0044877">
    <property type="term" value="F:protein-containing complex binding"/>
    <property type="evidence" value="ECO:0007669"/>
    <property type="project" value="TreeGrafter"/>
</dbReference>
<dbReference type="EMBL" id="BANC01000005">
    <property type="protein sequence ID" value="GAN78641.1"/>
    <property type="molecule type" value="Genomic_DNA"/>
</dbReference>
<protein>
    <submittedName>
        <fullName evidence="2">NADH dehydrogenase</fullName>
    </submittedName>
</protein>
<reference evidence="2 3" key="1">
    <citation type="submission" date="2012-11" db="EMBL/GenBank/DDBJ databases">
        <title>Whole genome sequence of Acidocella aminolytica 101 = DSM 11237.</title>
        <authorList>
            <person name="Azuma Y."/>
            <person name="Higashiura N."/>
            <person name="Hirakawa H."/>
            <person name="Matsushita K."/>
        </authorList>
    </citation>
    <scope>NUCLEOTIDE SEQUENCE [LARGE SCALE GENOMIC DNA]</scope>
    <source>
        <strain evidence="3">101 / DSM 11237</strain>
    </source>
</reference>
<dbReference type="InterPro" id="IPR051207">
    <property type="entry name" value="ComplexI_NDUFA9_subunit"/>
</dbReference>
<dbReference type="Pfam" id="PF01370">
    <property type="entry name" value="Epimerase"/>
    <property type="match status" value="1"/>
</dbReference>
<dbReference type="PANTHER" id="PTHR12126">
    <property type="entry name" value="NADH-UBIQUINONE OXIDOREDUCTASE 39 KDA SUBUNIT-RELATED"/>
    <property type="match status" value="1"/>
</dbReference>
<name>A0A0D6PBC9_9PROT</name>
<dbReference type="STRING" id="1120923.SAMN02746095_00452"/>
<dbReference type="PANTHER" id="PTHR12126:SF11">
    <property type="entry name" value="NADH DEHYDROGENASE [UBIQUINONE] 1 ALPHA SUBCOMPLEX SUBUNIT 9, MITOCHONDRIAL"/>
    <property type="match status" value="1"/>
</dbReference>
<dbReference type="InterPro" id="IPR001509">
    <property type="entry name" value="Epimerase_deHydtase"/>
</dbReference>